<dbReference type="AlphaFoldDB" id="W6Q6N9"/>
<keyword evidence="2" id="KW-1185">Reference proteome</keyword>
<dbReference type="Proteomes" id="UP000030686">
    <property type="component" value="Unassembled WGS sequence"/>
</dbReference>
<name>W6Q6N9_PENRF</name>
<accession>W6Q6N9</accession>
<proteinExistence type="predicted"/>
<evidence type="ECO:0000313" key="1">
    <source>
        <dbReference type="EMBL" id="CDM32010.1"/>
    </source>
</evidence>
<gene>
    <name evidence="1" type="ORF">PROQFM164_S02g002161</name>
</gene>
<sequence>MFLCIVYHFLSELRASPRPAVAYAVVMFALPLWRATLKPLTVPSQLRSPRPTRRLDRFLVSIPLSLSVIRRLARQRRVPDRFRP</sequence>
<protein>
    <submittedName>
        <fullName evidence="1">Genomic scaffold, ProqFM164S02</fullName>
    </submittedName>
</protein>
<organism evidence="1 2">
    <name type="scientific">Penicillium roqueforti (strain FM164)</name>
    <dbReference type="NCBI Taxonomy" id="1365484"/>
    <lineage>
        <taxon>Eukaryota</taxon>
        <taxon>Fungi</taxon>
        <taxon>Dikarya</taxon>
        <taxon>Ascomycota</taxon>
        <taxon>Pezizomycotina</taxon>
        <taxon>Eurotiomycetes</taxon>
        <taxon>Eurotiomycetidae</taxon>
        <taxon>Eurotiales</taxon>
        <taxon>Aspergillaceae</taxon>
        <taxon>Penicillium</taxon>
    </lineage>
</organism>
<evidence type="ECO:0000313" key="2">
    <source>
        <dbReference type="Proteomes" id="UP000030686"/>
    </source>
</evidence>
<dbReference type="EMBL" id="HG792016">
    <property type="protein sequence ID" value="CDM32010.1"/>
    <property type="molecule type" value="Genomic_DNA"/>
</dbReference>
<reference evidence="1" key="1">
    <citation type="journal article" date="2014" name="Nat. Commun.">
        <title>Multiple recent horizontal transfers of a large genomic region in cheese making fungi.</title>
        <authorList>
            <person name="Cheeseman K."/>
            <person name="Ropars J."/>
            <person name="Renault P."/>
            <person name="Dupont J."/>
            <person name="Gouzy J."/>
            <person name="Branca A."/>
            <person name="Abraham A.L."/>
            <person name="Ceppi M."/>
            <person name="Conseiller E."/>
            <person name="Debuchy R."/>
            <person name="Malagnac F."/>
            <person name="Goarin A."/>
            <person name="Silar P."/>
            <person name="Lacoste S."/>
            <person name="Sallet E."/>
            <person name="Bensimon A."/>
            <person name="Giraud T."/>
            <person name="Brygoo Y."/>
        </authorList>
    </citation>
    <scope>NUCLEOTIDE SEQUENCE [LARGE SCALE GENOMIC DNA]</scope>
    <source>
        <strain evidence="1">FM164</strain>
    </source>
</reference>